<accession>A0A382G9X0</accession>
<keyword evidence="1" id="KW-0812">Transmembrane</keyword>
<organism evidence="2">
    <name type="scientific">marine metagenome</name>
    <dbReference type="NCBI Taxonomy" id="408172"/>
    <lineage>
        <taxon>unclassified sequences</taxon>
        <taxon>metagenomes</taxon>
        <taxon>ecological metagenomes</taxon>
    </lineage>
</organism>
<reference evidence="2" key="1">
    <citation type="submission" date="2018-05" db="EMBL/GenBank/DDBJ databases">
        <authorList>
            <person name="Lanie J.A."/>
            <person name="Ng W.-L."/>
            <person name="Kazmierczak K.M."/>
            <person name="Andrzejewski T.M."/>
            <person name="Davidsen T.M."/>
            <person name="Wayne K.J."/>
            <person name="Tettelin H."/>
            <person name="Glass J.I."/>
            <person name="Rusch D."/>
            <person name="Podicherti R."/>
            <person name="Tsui H.-C.T."/>
            <person name="Winkler M.E."/>
        </authorList>
    </citation>
    <scope>NUCLEOTIDE SEQUENCE</scope>
</reference>
<dbReference type="EMBL" id="UINC01054212">
    <property type="protein sequence ID" value="SVB71642.1"/>
    <property type="molecule type" value="Genomic_DNA"/>
</dbReference>
<proteinExistence type="predicted"/>
<keyword evidence="1" id="KW-0472">Membrane</keyword>
<feature type="transmembrane region" description="Helical" evidence="1">
    <location>
        <begin position="92"/>
        <end position="116"/>
    </location>
</feature>
<gene>
    <name evidence="2" type="ORF">METZ01_LOCUS224496</name>
</gene>
<name>A0A382G9X0_9ZZZZ</name>
<feature type="transmembrane region" description="Helical" evidence="1">
    <location>
        <begin position="37"/>
        <end position="56"/>
    </location>
</feature>
<dbReference type="AlphaFoldDB" id="A0A382G9X0"/>
<feature type="transmembrane region" description="Helical" evidence="1">
    <location>
        <begin position="65"/>
        <end position="86"/>
    </location>
</feature>
<protein>
    <submittedName>
        <fullName evidence="2">Uncharacterized protein</fullName>
    </submittedName>
</protein>
<sequence length="122" mass="13483">MNWATAIKGWLLFGLTGAVSTLVFKLTHDVFTSDSDFSLWEFAISLIIAGSVSLLISKLTHSKSVFLLIVTYMTLLIPVLGALFGSSGSEPLWQFGLLGLFGSLFWSVPFSIWTGWKYRKGK</sequence>
<keyword evidence="1" id="KW-1133">Transmembrane helix</keyword>
<evidence type="ECO:0000256" key="1">
    <source>
        <dbReference type="SAM" id="Phobius"/>
    </source>
</evidence>
<evidence type="ECO:0000313" key="2">
    <source>
        <dbReference type="EMBL" id="SVB71642.1"/>
    </source>
</evidence>